<keyword evidence="3" id="KW-1185">Reference proteome</keyword>
<evidence type="ECO:0000256" key="1">
    <source>
        <dbReference type="SAM" id="MobiDB-lite"/>
    </source>
</evidence>
<feature type="compositionally biased region" description="Basic and acidic residues" evidence="1">
    <location>
        <begin position="49"/>
        <end position="61"/>
    </location>
</feature>
<protein>
    <submittedName>
        <fullName evidence="2">Uncharacterized protein</fullName>
    </submittedName>
</protein>
<evidence type="ECO:0000313" key="2">
    <source>
        <dbReference type="EMBL" id="ASN27450.1"/>
    </source>
</evidence>
<accession>A0A221P5I9</accession>
<dbReference type="RefSeq" id="WP_039657595.1">
    <property type="nucleotide sequence ID" value="NZ_CP021080.1"/>
</dbReference>
<dbReference type="EMBL" id="CP022433">
    <property type="protein sequence ID" value="ASN27450.1"/>
    <property type="molecule type" value="Genomic_DNA"/>
</dbReference>
<dbReference type="Proteomes" id="UP000031501">
    <property type="component" value="Chromosome"/>
</dbReference>
<evidence type="ECO:0000313" key="3">
    <source>
        <dbReference type="Proteomes" id="UP000031501"/>
    </source>
</evidence>
<organism evidence="2 3">
    <name type="scientific">Streptomyces pluripotens</name>
    <dbReference type="NCBI Taxonomy" id="1355015"/>
    <lineage>
        <taxon>Bacteria</taxon>
        <taxon>Bacillati</taxon>
        <taxon>Actinomycetota</taxon>
        <taxon>Actinomycetes</taxon>
        <taxon>Kitasatosporales</taxon>
        <taxon>Streptomycetaceae</taxon>
        <taxon>Streptomyces</taxon>
    </lineage>
</organism>
<feature type="region of interest" description="Disordered" evidence="1">
    <location>
        <begin position="1"/>
        <end position="20"/>
    </location>
</feature>
<sequence length="61" mass="6756">MQPLWAEDAARQTPEQTQARQVIKDCERRLARSQAAPQAGAEPIVATQRGKDAAQKKLDAR</sequence>
<dbReference type="AlphaFoldDB" id="A0A221P5I9"/>
<reference evidence="2 3" key="1">
    <citation type="submission" date="2017-07" db="EMBL/GenBank/DDBJ databases">
        <title>Genome sequence of Streptomyces pluripotens MUSC 137T.</title>
        <authorList>
            <person name="Ser H.-L."/>
            <person name="Lee L.-H."/>
        </authorList>
    </citation>
    <scope>NUCLEOTIDE SEQUENCE [LARGE SCALE GENOMIC DNA]</scope>
    <source>
        <strain evidence="2 3">MUSC 137</strain>
    </source>
</reference>
<dbReference type="KEGG" id="splu:LK06_028125"/>
<name>A0A221P5I9_9ACTN</name>
<dbReference type="OrthoDB" id="3372479at2"/>
<feature type="region of interest" description="Disordered" evidence="1">
    <location>
        <begin position="28"/>
        <end position="61"/>
    </location>
</feature>
<proteinExistence type="predicted"/>
<gene>
    <name evidence="2" type="ORF">LK07_29295</name>
</gene>